<sequence length="171" mass="18941">LINISPAYRGLDLFSCKIESVSGLDLTPVCHAWIASVVLSWILFVICSIIMIFTLRASRERFKTEKYEQKLAELDELPAPQVITIPEVQQSAESEQDVPQQQTQLLLQSGLPDQGIPLQIVLPQIAPQVISIILTKDSDDSTDSTDSTNSNFLIIPSQPRSETSSLHEVPL</sequence>
<reference evidence="1" key="1">
    <citation type="submission" date="2021-06" db="EMBL/GenBank/DDBJ databases">
        <authorList>
            <person name="Kallberg Y."/>
            <person name="Tangrot J."/>
            <person name="Rosling A."/>
        </authorList>
    </citation>
    <scope>NUCLEOTIDE SEQUENCE</scope>
    <source>
        <strain evidence="1">MA461A</strain>
    </source>
</reference>
<proteinExistence type="predicted"/>
<gene>
    <name evidence="1" type="ORF">RPERSI_LOCUS21827</name>
</gene>
<dbReference type="EMBL" id="CAJVQC010064902">
    <property type="protein sequence ID" value="CAG8804969.1"/>
    <property type="molecule type" value="Genomic_DNA"/>
</dbReference>
<dbReference type="Proteomes" id="UP000789920">
    <property type="component" value="Unassembled WGS sequence"/>
</dbReference>
<feature type="non-terminal residue" evidence="1">
    <location>
        <position position="1"/>
    </location>
</feature>
<evidence type="ECO:0000313" key="2">
    <source>
        <dbReference type="Proteomes" id="UP000789920"/>
    </source>
</evidence>
<protein>
    <submittedName>
        <fullName evidence="1">15581_t:CDS:1</fullName>
    </submittedName>
</protein>
<evidence type="ECO:0000313" key="1">
    <source>
        <dbReference type="EMBL" id="CAG8804969.1"/>
    </source>
</evidence>
<name>A0ACA9RQH2_9GLOM</name>
<keyword evidence="2" id="KW-1185">Reference proteome</keyword>
<comment type="caution">
    <text evidence="1">The sequence shown here is derived from an EMBL/GenBank/DDBJ whole genome shotgun (WGS) entry which is preliminary data.</text>
</comment>
<accession>A0ACA9RQH2</accession>
<organism evidence="1 2">
    <name type="scientific">Racocetra persica</name>
    <dbReference type="NCBI Taxonomy" id="160502"/>
    <lineage>
        <taxon>Eukaryota</taxon>
        <taxon>Fungi</taxon>
        <taxon>Fungi incertae sedis</taxon>
        <taxon>Mucoromycota</taxon>
        <taxon>Glomeromycotina</taxon>
        <taxon>Glomeromycetes</taxon>
        <taxon>Diversisporales</taxon>
        <taxon>Gigasporaceae</taxon>
        <taxon>Racocetra</taxon>
    </lineage>
</organism>